<evidence type="ECO:0000313" key="11">
    <source>
        <dbReference type="EMBL" id="KIT16420.1"/>
    </source>
</evidence>
<evidence type="ECO:0000256" key="5">
    <source>
        <dbReference type="ARBA" id="ARBA00022729"/>
    </source>
</evidence>
<keyword evidence="3" id="KW-0964">Secreted</keyword>
<evidence type="ECO:0000256" key="1">
    <source>
        <dbReference type="ARBA" id="ARBA00004613"/>
    </source>
</evidence>
<comment type="function">
    <text evidence="9">Involved in degradation of plant cell walls. Hydrolyzes the feruloyl-arabinose ester bond in arabinoxylans, and the feruloyl-galactose ester bond in pectin. Active against paranitrophenyl-acetate, methyl ferulate and wheat arabinoxylan.</text>
</comment>
<evidence type="ECO:0000256" key="10">
    <source>
        <dbReference type="SAM" id="SignalP"/>
    </source>
</evidence>
<keyword evidence="8" id="KW-0624">Polysaccharide degradation</keyword>
<evidence type="ECO:0000256" key="2">
    <source>
        <dbReference type="ARBA" id="ARBA00010278"/>
    </source>
</evidence>
<dbReference type="SUPFAM" id="SSF53474">
    <property type="entry name" value="alpha/beta-Hydrolases"/>
    <property type="match status" value="1"/>
</dbReference>
<evidence type="ECO:0000313" key="12">
    <source>
        <dbReference type="Proteomes" id="UP000032232"/>
    </source>
</evidence>
<gene>
    <name evidence="11" type="ORF">jaqu_18070</name>
</gene>
<dbReference type="EMBL" id="JYFE01000034">
    <property type="protein sequence ID" value="KIT16420.1"/>
    <property type="molecule type" value="Genomic_DNA"/>
</dbReference>
<comment type="caution">
    <text evidence="11">The sequence shown here is derived from an EMBL/GenBank/DDBJ whole genome shotgun (WGS) entry which is preliminary data.</text>
</comment>
<dbReference type="OrthoDB" id="9805640at2"/>
<evidence type="ECO:0000256" key="8">
    <source>
        <dbReference type="ARBA" id="ARBA00023326"/>
    </source>
</evidence>
<organism evidence="11 12">
    <name type="scientific">Jannaschia aquimarina</name>
    <dbReference type="NCBI Taxonomy" id="935700"/>
    <lineage>
        <taxon>Bacteria</taxon>
        <taxon>Pseudomonadati</taxon>
        <taxon>Pseudomonadota</taxon>
        <taxon>Alphaproteobacteria</taxon>
        <taxon>Rhodobacterales</taxon>
        <taxon>Roseobacteraceae</taxon>
        <taxon>Jannaschia</taxon>
    </lineage>
</organism>
<dbReference type="PATRIC" id="fig|935700.4.peg.1874"/>
<dbReference type="InterPro" id="IPR029058">
    <property type="entry name" value="AB_hydrolase_fold"/>
</dbReference>
<dbReference type="GO" id="GO:0045493">
    <property type="term" value="P:xylan catabolic process"/>
    <property type="evidence" value="ECO:0007669"/>
    <property type="project" value="UniProtKB-KW"/>
</dbReference>
<dbReference type="STRING" id="935700.jaqu_18070"/>
<comment type="subcellular location">
    <subcellularLocation>
        <location evidence="1">Secreted</location>
    </subcellularLocation>
</comment>
<dbReference type="GO" id="GO:0005576">
    <property type="term" value="C:extracellular region"/>
    <property type="evidence" value="ECO:0007669"/>
    <property type="project" value="UniProtKB-SubCell"/>
</dbReference>
<dbReference type="PANTHER" id="PTHR38050">
    <property type="match status" value="1"/>
</dbReference>
<name>A0A0D1EL06_9RHOB</name>
<keyword evidence="6 11" id="KW-0378">Hydrolase</keyword>
<reference evidence="11 12" key="1">
    <citation type="submission" date="2015-02" db="EMBL/GenBank/DDBJ databases">
        <title>Genome Sequence of Jannaschia aquimarina DSM28248, a member of the Roseobacter clade.</title>
        <authorList>
            <person name="Voget S."/>
            <person name="Daniel R."/>
        </authorList>
    </citation>
    <scope>NUCLEOTIDE SEQUENCE [LARGE SCALE GENOMIC DNA]</scope>
    <source>
        <strain evidence="11 12">GSW-M26</strain>
    </source>
</reference>
<dbReference type="GO" id="GO:0030600">
    <property type="term" value="F:feruloyl esterase activity"/>
    <property type="evidence" value="ECO:0007669"/>
    <property type="project" value="InterPro"/>
</dbReference>
<keyword evidence="4" id="KW-0858">Xylan degradation</keyword>
<dbReference type="RefSeq" id="WP_043918635.1">
    <property type="nucleotide sequence ID" value="NZ_FZPF01000003.1"/>
</dbReference>
<evidence type="ECO:0000256" key="7">
    <source>
        <dbReference type="ARBA" id="ARBA00023277"/>
    </source>
</evidence>
<protein>
    <submittedName>
        <fullName evidence="11">Alpha/beta hydrolase family protein</fullName>
    </submittedName>
</protein>
<evidence type="ECO:0000256" key="9">
    <source>
        <dbReference type="ARBA" id="ARBA00025250"/>
    </source>
</evidence>
<evidence type="ECO:0000256" key="6">
    <source>
        <dbReference type="ARBA" id="ARBA00022801"/>
    </source>
</evidence>
<sequence length="259" mass="28185">MLRILLAALAVLSSPAFACQGLDKCSLNGRSYHVVPPEDWDGQTPLTVQIHFHGWARQGEVPVQSPRTGRAAAQAGVLFVAPDGLDRTWRFRRPGSPDTTFALDVLADVADRFPTDGRLIVSGYSWGALMAARFACESGVPIDTLLLIAGAFPPGTECAPRSAPTRVSHVHGTTDTVLDFPYGPDGSDTFAVALWREVMSCPPSAQRSFDWQAVSWLTHTRHEWECEAGLVTMDIHPASHLIPRGWVARHLTEVLGPLD</sequence>
<proteinExistence type="inferred from homology"/>
<dbReference type="Proteomes" id="UP000032232">
    <property type="component" value="Unassembled WGS sequence"/>
</dbReference>
<keyword evidence="7" id="KW-0119">Carbohydrate metabolism</keyword>
<dbReference type="Gene3D" id="3.40.50.1820">
    <property type="entry name" value="alpha/beta hydrolase"/>
    <property type="match status" value="1"/>
</dbReference>
<dbReference type="AlphaFoldDB" id="A0A0D1EL06"/>
<keyword evidence="12" id="KW-1185">Reference proteome</keyword>
<accession>A0A0D1EL06</accession>
<keyword evidence="5 10" id="KW-0732">Signal</keyword>
<feature type="chain" id="PRO_5002230092" evidence="10">
    <location>
        <begin position="19"/>
        <end position="259"/>
    </location>
</feature>
<comment type="similarity">
    <text evidence="2">Belongs to the faeC family.</text>
</comment>
<evidence type="ECO:0000256" key="4">
    <source>
        <dbReference type="ARBA" id="ARBA00022651"/>
    </source>
</evidence>
<dbReference type="InterPro" id="IPR043595">
    <property type="entry name" value="FaeB/C/D"/>
</dbReference>
<feature type="signal peptide" evidence="10">
    <location>
        <begin position="1"/>
        <end position="18"/>
    </location>
</feature>
<evidence type="ECO:0000256" key="3">
    <source>
        <dbReference type="ARBA" id="ARBA00022525"/>
    </source>
</evidence>
<dbReference type="PANTHER" id="PTHR38050:SF1">
    <property type="entry name" value="FERULOYL ESTERASE C"/>
    <property type="match status" value="1"/>
</dbReference>